<dbReference type="Proteomes" id="UP000318447">
    <property type="component" value="Unassembled WGS sequence"/>
</dbReference>
<reference evidence="16" key="3">
    <citation type="submission" date="2011-02" db="EMBL/GenBank/DDBJ databases">
        <title>Whole genome sequencing of Leishmania donovani clinical lines reveals dynamic variation related to drug resistance.</title>
        <authorList>
            <person name="Downing T."/>
            <person name="Imamura H."/>
            <person name="Sanders M."/>
            <person name="Decuypere S."/>
            <person name="Hertz-Fowler C."/>
            <person name="Clark T.G."/>
            <person name="Rijal S."/>
            <person name="Sundar S."/>
            <person name="Quail M.A."/>
            <person name="De Doncker S."/>
            <person name="Maes I."/>
            <person name="Vanaerschot M."/>
            <person name="Stark O."/>
            <person name="Schonian G."/>
            <person name="Dujardin J.C."/>
            <person name="Berriman M."/>
        </authorList>
    </citation>
    <scope>NUCLEOTIDE SEQUENCE [LARGE SCALE GENOMIC DNA]</scope>
    <source>
        <strain evidence="16">BPK282A1</strain>
    </source>
</reference>
<evidence type="ECO:0000256" key="8">
    <source>
        <dbReference type="ARBA" id="ARBA00023306"/>
    </source>
</evidence>
<dbReference type="PANTHER" id="PTHR28618">
    <property type="entry name" value="CENTROSOMAL PROTEIN POC5"/>
    <property type="match status" value="1"/>
</dbReference>
<sequence>MPLVKAETDASFVAEVAENVGGACARMNDHISVMIEEYLRRRTQQVRDDAKQELDAVREHLERRIADAEAAKAAEEERHHKKKAQVLQAAVELQQMHANLHLERLFHTWRRCADVRRERRRLAEEAHAHIGRLNLFHAYMQWRLFAAALRHKRLEAKEVHKRDCREQELLGQIEGYQRQLEEERAKDASLNEKLKEAFVRGMCALNREAVHVLHGSEENQDADVEAIAEILSRESHSRHRSVTPGYMDSSTLSNLHGHGVCPVHHIDAKGSFYHPCFSPGYCEYDRHSGSRAPVSSAVPPSASGPFVVRADPKSARSIDSSPPVPFRHLSKSSTTRWRM</sequence>
<evidence type="ECO:0000313" key="16">
    <source>
        <dbReference type="Proteomes" id="UP000008980"/>
    </source>
</evidence>
<reference evidence="18" key="6">
    <citation type="submission" date="2019-02" db="EMBL/GenBank/DDBJ databases">
        <title>FDA dAtabase for Regulatory Grade micrObial Sequences (FDA-ARGOS): Supporting development and validation of Infectious Disease Dx tests.</title>
        <authorList>
            <person name="Duncan R."/>
            <person name="Fisher C."/>
            <person name="Tallon L."/>
            <person name="Sadzewicz L."/>
            <person name="Sengamalay N."/>
            <person name="Ott S."/>
            <person name="Godinez A."/>
            <person name="Nagaraj S."/>
            <person name="Vavikolanu K."/>
            <person name="Nadendla S."/>
            <person name="Aluvathingal J."/>
            <person name="Sichtig H."/>
        </authorList>
    </citation>
    <scope>NUCLEOTIDE SEQUENCE [LARGE SCALE GENOMIC DNA]</scope>
    <source>
        <strain evidence="18">FDAARGOS_361</strain>
    </source>
</reference>
<comment type="function">
    <text evidence="10">Essential for the assembly of the distal half of centrioles, required for centriole elongation. Acts as a negative regulator of centriole elongation.</text>
</comment>
<feature type="compositionally biased region" description="Low complexity" evidence="12">
    <location>
        <begin position="290"/>
        <end position="308"/>
    </location>
</feature>
<evidence type="ECO:0000256" key="9">
    <source>
        <dbReference type="ARBA" id="ARBA00031694"/>
    </source>
</evidence>
<accession>A0A3Q8IKC6</accession>
<keyword evidence="8" id="KW-0131">Cell cycle</keyword>
<dbReference type="PANTHER" id="PTHR28618:SF1">
    <property type="entry name" value="CENTROSOMAL PROTEIN POC5"/>
    <property type="match status" value="1"/>
</dbReference>
<dbReference type="Proteomes" id="UP000274082">
    <property type="component" value="Chromosome 36"/>
</dbReference>
<keyword evidence="17" id="KW-1185">Reference proteome</keyword>
<reference evidence="15" key="5">
    <citation type="submission" date="2019-02" db="EMBL/GenBank/DDBJ databases">
        <title>FDA dAtabase for Regulatory Grade micrObial Sequences (FDA-ARGOS): Supporting development and validation of Infectious Disease Dx tests.</title>
        <authorList>
            <person name="Duncan R."/>
            <person name="Fisher C."/>
            <person name="Tallon L.J."/>
            <person name="Sadzewicz L."/>
            <person name="Sengamalay N."/>
            <person name="Ott S."/>
            <person name="Godinez A."/>
            <person name="Nagaraj S."/>
            <person name="Nadendla S."/>
            <person name="Sichtig H."/>
        </authorList>
    </citation>
    <scope>NUCLEOTIDE SEQUENCE</scope>
    <source>
        <strain evidence="15">FDAARGOS_361</strain>
    </source>
</reference>
<proteinExistence type="inferred from homology"/>
<keyword evidence="5" id="KW-0677">Repeat</keyword>
<evidence type="ECO:0000256" key="3">
    <source>
        <dbReference type="ARBA" id="ARBA00014910"/>
    </source>
</evidence>
<reference evidence="14" key="2">
    <citation type="submission" date="2011-01" db="EMBL/GenBank/DDBJ databases">
        <authorList>
            <person name="Zhao B.P."/>
            <person name="Ren Z.A."/>
            <person name="Li C.D."/>
        </authorList>
    </citation>
    <scope>NUCLEOTIDE SEQUENCE</scope>
    <source>
        <strain evidence="14">BPK282A1</strain>
    </source>
</reference>
<dbReference type="GeneID" id="13388284"/>
<dbReference type="GO" id="GO:0005814">
    <property type="term" value="C:centriole"/>
    <property type="evidence" value="ECO:0007669"/>
    <property type="project" value="UniProtKB-SubCell"/>
</dbReference>
<evidence type="ECO:0000256" key="5">
    <source>
        <dbReference type="ARBA" id="ARBA00022737"/>
    </source>
</evidence>
<evidence type="ECO:0000256" key="1">
    <source>
        <dbReference type="ARBA" id="ARBA00004114"/>
    </source>
</evidence>
<evidence type="ECO:0000256" key="4">
    <source>
        <dbReference type="ARBA" id="ARBA00022490"/>
    </source>
</evidence>
<keyword evidence="4" id="KW-0963">Cytoplasm</keyword>
<reference evidence="14 16" key="1">
    <citation type="journal article" date="2011" name="Genome Res.">
        <title>Whole genome sequencing of multiple Leishmania donovani clinical isolates provides insights into population structure and mechanisms of drug resistance.</title>
        <authorList>
            <person name="Downing T."/>
            <person name="Imamura H."/>
            <person name="Decuypere S."/>
            <person name="Clark T.G."/>
            <person name="Coombs G.H."/>
            <person name="Cotton J.A."/>
            <person name="Hilley J.D."/>
            <person name="de Doncker S."/>
            <person name="Maes I."/>
            <person name="Mottram J.C."/>
            <person name="Quail M.A."/>
            <person name="Rijal S."/>
            <person name="Sanders M."/>
            <person name="Schonian G."/>
            <person name="Stark O."/>
            <person name="Sundar S."/>
            <person name="Vanaerschot M."/>
            <person name="Hertz-Fowler C."/>
            <person name="Dujardin J.C."/>
            <person name="Berriman M."/>
        </authorList>
    </citation>
    <scope>NUCLEOTIDE SEQUENCE [LARGE SCALE GENOMIC DNA]</scope>
    <source>
        <strain evidence="14 16">BPK282A1</strain>
    </source>
</reference>
<feature type="region of interest" description="Disordered" evidence="12">
    <location>
        <begin position="288"/>
        <end position="339"/>
    </location>
</feature>
<dbReference type="EMBL" id="FR799623">
    <property type="protein sequence ID" value="CBZ38721.1"/>
    <property type="molecule type" value="Genomic_DNA"/>
</dbReference>
<evidence type="ECO:0000256" key="10">
    <source>
        <dbReference type="ARBA" id="ARBA00049959"/>
    </source>
</evidence>
<dbReference type="RefSeq" id="XP_003865398.1">
    <property type="nucleotide sequence ID" value="XM_003865350.1"/>
</dbReference>
<gene>
    <name evidence="15" type="ORF">CGC21_13710</name>
    <name evidence="14" type="ORF">LDBPK_362830</name>
    <name evidence="13" type="ORF">LdCL_360034700</name>
</gene>
<dbReference type="AlphaFoldDB" id="A0A3Q8IKC6"/>
<dbReference type="VEuPathDB" id="TriTrypDB:LdBPK_362830.1"/>
<evidence type="ECO:0000313" key="18">
    <source>
        <dbReference type="Proteomes" id="UP000318447"/>
    </source>
</evidence>
<feature type="coiled-coil region" evidence="11">
    <location>
        <begin position="166"/>
        <end position="197"/>
    </location>
</feature>
<name>A0A3Q8IKC6_LEIDO</name>
<evidence type="ECO:0000313" key="15">
    <source>
        <dbReference type="EMBL" id="TPP48392.1"/>
    </source>
</evidence>
<dbReference type="KEGG" id="ldo:LDBPK_362830"/>
<dbReference type="VEuPathDB" id="TriTrypDB:LdCL_360034700"/>
<evidence type="ECO:0000313" key="17">
    <source>
        <dbReference type="Proteomes" id="UP000274082"/>
    </source>
</evidence>
<dbReference type="VEuPathDB" id="TriTrypDB:LDHU3_36.3930"/>
<feature type="coiled-coil region" evidence="11">
    <location>
        <begin position="40"/>
        <end position="85"/>
    </location>
</feature>
<dbReference type="OrthoDB" id="10064898at2759"/>
<evidence type="ECO:0000256" key="6">
    <source>
        <dbReference type="ARBA" id="ARBA00023054"/>
    </source>
</evidence>
<keyword evidence="7" id="KW-0206">Cytoskeleton</keyword>
<dbReference type="Proteomes" id="UP000008980">
    <property type="component" value="Chromosome 36"/>
</dbReference>
<evidence type="ECO:0000256" key="7">
    <source>
        <dbReference type="ARBA" id="ARBA00023212"/>
    </source>
</evidence>
<comment type="subcellular location">
    <subcellularLocation>
        <location evidence="1">Cytoplasm</location>
        <location evidence="1">Cytoskeleton</location>
        <location evidence="1">Microtubule organizing center</location>
        <location evidence="1">Centrosome</location>
        <location evidence="1">Centriole</location>
    </subcellularLocation>
</comment>
<evidence type="ECO:0000256" key="11">
    <source>
        <dbReference type="SAM" id="Coils"/>
    </source>
</evidence>
<evidence type="ECO:0000313" key="14">
    <source>
        <dbReference type="EMBL" id="CBZ38721.1"/>
    </source>
</evidence>
<dbReference type="EMBL" id="CP029535">
    <property type="protein sequence ID" value="AYU83633.1"/>
    <property type="molecule type" value="Genomic_DNA"/>
</dbReference>
<dbReference type="InterPro" id="IPR033351">
    <property type="entry name" value="POC5"/>
</dbReference>
<dbReference type="EMBL" id="RHLC01000054">
    <property type="protein sequence ID" value="TPP48392.1"/>
    <property type="molecule type" value="Genomic_DNA"/>
</dbReference>
<keyword evidence="6 11" id="KW-0175">Coiled coil</keyword>
<evidence type="ECO:0000313" key="13">
    <source>
        <dbReference type="EMBL" id="AYU83633.1"/>
    </source>
</evidence>
<accession>E9BTZ2</accession>
<comment type="similarity">
    <text evidence="2">Belongs to the POC5 family.</text>
</comment>
<reference evidence="13 17" key="4">
    <citation type="journal article" date="2018" name="Sci. Rep.">
        <title>A complete Leishmania donovani reference genome identifies novel genetic variations associated with virulence.</title>
        <authorList>
            <person name="Lypaczewski P."/>
            <person name="Hoshizaki J."/>
            <person name="Zhang W.-W."/>
            <person name="McCall L.-I."/>
            <person name="Torcivia-Rodriguez J."/>
            <person name="Simonyan V."/>
            <person name="Kaur A."/>
            <person name="Dewar K."/>
            <person name="Matlashewski G."/>
        </authorList>
    </citation>
    <scope>NUCLEOTIDE SEQUENCE [LARGE SCALE GENOMIC DNA]</scope>
    <source>
        <strain evidence="13 17">LdCL</strain>
    </source>
</reference>
<dbReference type="OMA" id="MCALNRE"/>
<organism evidence="13 17">
    <name type="scientific">Leishmania donovani</name>
    <dbReference type="NCBI Taxonomy" id="5661"/>
    <lineage>
        <taxon>Eukaryota</taxon>
        <taxon>Discoba</taxon>
        <taxon>Euglenozoa</taxon>
        <taxon>Kinetoplastea</taxon>
        <taxon>Metakinetoplastina</taxon>
        <taxon>Trypanosomatida</taxon>
        <taxon>Trypanosomatidae</taxon>
        <taxon>Leishmaniinae</taxon>
        <taxon>Leishmania</taxon>
    </lineage>
</organism>
<protein>
    <recommendedName>
        <fullName evidence="3">Centrosomal protein POC5</fullName>
    </recommendedName>
    <alternativeName>
        <fullName evidence="9">Protein of centriole 5</fullName>
    </alternativeName>
</protein>
<evidence type="ECO:0000256" key="12">
    <source>
        <dbReference type="SAM" id="MobiDB-lite"/>
    </source>
</evidence>
<evidence type="ECO:0000256" key="2">
    <source>
        <dbReference type="ARBA" id="ARBA00010411"/>
    </source>
</evidence>